<dbReference type="SUPFAM" id="SSF46894">
    <property type="entry name" value="C-terminal effector domain of the bipartite response regulators"/>
    <property type="match status" value="1"/>
</dbReference>
<protein>
    <recommendedName>
        <fullName evidence="2">HTH luxR-type domain-containing protein</fullName>
    </recommendedName>
</protein>
<dbReference type="AlphaFoldDB" id="A0A2T7WXP5"/>
<dbReference type="CDD" id="cd06170">
    <property type="entry name" value="LuxR_C_like"/>
    <property type="match status" value="1"/>
</dbReference>
<dbReference type="PROSITE" id="PS50043">
    <property type="entry name" value="HTH_LUXR_2"/>
    <property type="match status" value="1"/>
</dbReference>
<name>A0A2T7WXP5_MICTE</name>
<dbReference type="InterPro" id="IPR016032">
    <property type="entry name" value="Sig_transdc_resp-reg_C-effctor"/>
</dbReference>
<evidence type="ECO:0000313" key="3">
    <source>
        <dbReference type="EMBL" id="PVE79081.1"/>
    </source>
</evidence>
<dbReference type="InterPro" id="IPR000792">
    <property type="entry name" value="Tscrpt_reg_LuxR_C"/>
</dbReference>
<dbReference type="PRINTS" id="PR00038">
    <property type="entry name" value="HTHLUXR"/>
</dbReference>
<reference evidence="3 4" key="1">
    <citation type="submission" date="2018-04" db="EMBL/GenBank/DDBJ databases">
        <authorList>
            <person name="Go L.Y."/>
            <person name="Mitchell J.A."/>
        </authorList>
    </citation>
    <scope>NUCLEOTIDE SEQUENCE [LARGE SCALE GENOMIC DNA]</scope>
    <source>
        <strain evidence="3 4">TPD7010</strain>
    </source>
</reference>
<dbReference type="Proteomes" id="UP000244649">
    <property type="component" value="Unassembled WGS sequence"/>
</dbReference>
<evidence type="ECO:0000313" key="4">
    <source>
        <dbReference type="Proteomes" id="UP000244649"/>
    </source>
</evidence>
<proteinExistence type="predicted"/>
<sequence length="857" mass="91503">MGADRDAVTLAESARAGTSLLIAGPRGSGRSYLMRAITAELQRTGTRTAVVRPCSALTRVPYGALDATGDPCLDDVRELTGDAPVDGVIVVDDVDALDTASVHALERAVATRRTTVVFGMRTARPRAVDPGDDADEVRRAVLGLWMDGILRRIDLRELSDEDARGMIDLFPDASLLDNATRAALVWRADGSRALLRHLVLEATGAARAGRDPLSPLRAIARDSRLAVALERHVAEITRPDLECLAGVLVLPHLELAAATRLFNAESVHALLASGLLHADPSSERRLTVNDLVAQEARRQLGTAYVDDLVRAAGSRMLAEDDEWWSHAIAVAVSERWHRLGADSDENDHPPSTRVRVALAGARAANDRGDTAHAAAHALRGLRAKDDPALRLEAELAAHGSPEIDEDIDPGARRRIARAAAERRGASSAASSTTEADARVERLLADALRAGAQLDWARAAEAAARAAAETAASPAARLRATVAVGTAETYRGRWKLAQHHYREVQRTLDARRRADGIGPRERLAAVMSMLAGHQIAGADGAGVRERLNAEVATTAREGESAELTLAGAAGAIAYAGAGRPLESARELTSALSREPTAVAAMSTAMIELGVAEELALAGRLDEARAIIAQVDDRGAALVQRSRLYVQTTVRVAEGRHEAARETARAAAELTRGTTAAALRIRDLFRLVTLNAALQDEIDELVQLAATTDLPIAAEAVRRAAARPHDEDDTLVDELRLHALWSSDSDRAVSPAAPVTRLSLRDDSSDSGEELTAREREIALMANEGLTNREIATRLFLSIRTVESHVYQARMKVGAASRRELGRLVAAGATRRRETAGGARARDIDDPVGPGRAARTPRH</sequence>
<dbReference type="Pfam" id="PF00196">
    <property type="entry name" value="GerE"/>
    <property type="match status" value="1"/>
</dbReference>
<dbReference type="InterPro" id="IPR027417">
    <property type="entry name" value="P-loop_NTPase"/>
</dbReference>
<feature type="region of interest" description="Disordered" evidence="1">
    <location>
        <begin position="827"/>
        <end position="857"/>
    </location>
</feature>
<dbReference type="EMBL" id="QDFT01000003">
    <property type="protein sequence ID" value="PVE79081.1"/>
    <property type="molecule type" value="Genomic_DNA"/>
</dbReference>
<evidence type="ECO:0000259" key="2">
    <source>
        <dbReference type="PROSITE" id="PS50043"/>
    </source>
</evidence>
<dbReference type="GO" id="GO:0003677">
    <property type="term" value="F:DNA binding"/>
    <property type="evidence" value="ECO:0007669"/>
    <property type="project" value="InterPro"/>
</dbReference>
<dbReference type="Gene3D" id="1.10.10.10">
    <property type="entry name" value="Winged helix-like DNA-binding domain superfamily/Winged helix DNA-binding domain"/>
    <property type="match status" value="1"/>
</dbReference>
<organism evidence="3 4">
    <name type="scientific">Microbacterium testaceum</name>
    <name type="common">Aureobacterium testaceum</name>
    <name type="synonym">Brevibacterium testaceum</name>
    <dbReference type="NCBI Taxonomy" id="2033"/>
    <lineage>
        <taxon>Bacteria</taxon>
        <taxon>Bacillati</taxon>
        <taxon>Actinomycetota</taxon>
        <taxon>Actinomycetes</taxon>
        <taxon>Micrococcales</taxon>
        <taxon>Microbacteriaceae</taxon>
        <taxon>Microbacterium</taxon>
    </lineage>
</organism>
<dbReference type="Gene3D" id="3.40.50.300">
    <property type="entry name" value="P-loop containing nucleotide triphosphate hydrolases"/>
    <property type="match status" value="1"/>
</dbReference>
<feature type="compositionally biased region" description="Basic and acidic residues" evidence="1">
    <location>
        <begin position="829"/>
        <end position="843"/>
    </location>
</feature>
<dbReference type="SUPFAM" id="SSF52540">
    <property type="entry name" value="P-loop containing nucleoside triphosphate hydrolases"/>
    <property type="match status" value="1"/>
</dbReference>
<gene>
    <name evidence="3" type="ORF">DC432_01770</name>
</gene>
<dbReference type="GO" id="GO:0006355">
    <property type="term" value="P:regulation of DNA-templated transcription"/>
    <property type="evidence" value="ECO:0007669"/>
    <property type="project" value="InterPro"/>
</dbReference>
<comment type="caution">
    <text evidence="3">The sequence shown here is derived from an EMBL/GenBank/DDBJ whole genome shotgun (WGS) entry which is preliminary data.</text>
</comment>
<dbReference type="InterPro" id="IPR036388">
    <property type="entry name" value="WH-like_DNA-bd_sf"/>
</dbReference>
<dbReference type="SMART" id="SM00421">
    <property type="entry name" value="HTH_LUXR"/>
    <property type="match status" value="1"/>
</dbReference>
<evidence type="ECO:0000256" key="1">
    <source>
        <dbReference type="SAM" id="MobiDB-lite"/>
    </source>
</evidence>
<feature type="domain" description="HTH luxR-type" evidence="2">
    <location>
        <begin position="762"/>
        <end position="827"/>
    </location>
</feature>
<accession>A0A2T7WXP5</accession>